<keyword evidence="3" id="KW-1185">Reference proteome</keyword>
<evidence type="ECO:0000313" key="3">
    <source>
        <dbReference type="Proteomes" id="UP000886595"/>
    </source>
</evidence>
<dbReference type="GO" id="GO:0016628">
    <property type="term" value="F:oxidoreductase activity, acting on the CH-CH group of donors, NAD or NADP as acceptor"/>
    <property type="evidence" value="ECO:0007669"/>
    <property type="project" value="TreeGrafter"/>
</dbReference>
<gene>
    <name evidence="2" type="ORF">Bca52824_019061</name>
</gene>
<reference evidence="2 3" key="1">
    <citation type="submission" date="2020-02" db="EMBL/GenBank/DDBJ databases">
        <authorList>
            <person name="Ma Q."/>
            <person name="Huang Y."/>
            <person name="Song X."/>
            <person name="Pei D."/>
        </authorList>
    </citation>
    <scope>NUCLEOTIDE SEQUENCE [LARGE SCALE GENOMIC DNA]</scope>
    <source>
        <strain evidence="2">Sxm20200214</strain>
        <tissue evidence="2">Leaf</tissue>
    </source>
</reference>
<dbReference type="GO" id="GO:0008202">
    <property type="term" value="P:steroid metabolic process"/>
    <property type="evidence" value="ECO:0007669"/>
    <property type="project" value="TreeGrafter"/>
</dbReference>
<evidence type="ECO:0000313" key="2">
    <source>
        <dbReference type="EMBL" id="KAG2315939.1"/>
    </source>
</evidence>
<dbReference type="Proteomes" id="UP000886595">
    <property type="component" value="Unassembled WGS sequence"/>
</dbReference>
<dbReference type="OrthoDB" id="1288315at2759"/>
<organism evidence="2 3">
    <name type="scientific">Brassica carinata</name>
    <name type="common">Ethiopian mustard</name>
    <name type="synonym">Abyssinian cabbage</name>
    <dbReference type="NCBI Taxonomy" id="52824"/>
    <lineage>
        <taxon>Eukaryota</taxon>
        <taxon>Viridiplantae</taxon>
        <taxon>Streptophyta</taxon>
        <taxon>Embryophyta</taxon>
        <taxon>Tracheophyta</taxon>
        <taxon>Spermatophyta</taxon>
        <taxon>Magnoliopsida</taxon>
        <taxon>eudicotyledons</taxon>
        <taxon>Gunneridae</taxon>
        <taxon>Pentapetalae</taxon>
        <taxon>rosids</taxon>
        <taxon>malvids</taxon>
        <taxon>Brassicales</taxon>
        <taxon>Brassicaceae</taxon>
        <taxon>Brassiceae</taxon>
        <taxon>Brassica</taxon>
    </lineage>
</organism>
<sequence>MVILLAAEANFLPLSTSYVANAEATGLFVYNRCTYRDHGLYQQVGPNGVIARIEIGHGVSAMTRFWFRFLFRWLMPPKVSLLKATQGEAIRNYYHDMHVIQDMLAPLYKVYPIYPHKLYKIPIKQHIYPEPSLEYENRQGDTEDAQMYTDVRVYYAPGPVLRGEAFDGSEAGRRMEKWLIENHGFQPQYTGSELDEKNFWRMFGGDLYKHCRKRGAELLERL</sequence>
<dbReference type="GO" id="GO:0016020">
    <property type="term" value="C:membrane"/>
    <property type="evidence" value="ECO:0007669"/>
    <property type="project" value="TreeGrafter"/>
</dbReference>
<protein>
    <submittedName>
        <fullName evidence="2">Uncharacterized protein</fullName>
    </submittedName>
</protein>
<proteinExistence type="predicted"/>
<dbReference type="PANTHER" id="PTHR10801:SF0">
    <property type="entry name" value="DELTA(24)-STEROL REDUCTASE"/>
    <property type="match status" value="1"/>
</dbReference>
<keyword evidence="1" id="KW-0560">Oxidoreductase</keyword>
<dbReference type="PANTHER" id="PTHR10801">
    <property type="entry name" value="24-DEHYDROCHOLESTEROL REDUCTASE"/>
    <property type="match status" value="1"/>
</dbReference>
<dbReference type="AlphaFoldDB" id="A0A8X8AX03"/>
<evidence type="ECO:0000256" key="1">
    <source>
        <dbReference type="ARBA" id="ARBA00023002"/>
    </source>
</evidence>
<accession>A0A8X8AX03</accession>
<name>A0A8X8AX03_BRACI</name>
<dbReference type="GO" id="GO:0005737">
    <property type="term" value="C:cytoplasm"/>
    <property type="evidence" value="ECO:0007669"/>
    <property type="project" value="TreeGrafter"/>
</dbReference>
<dbReference type="EMBL" id="JAAMPC010000004">
    <property type="protein sequence ID" value="KAG2315939.1"/>
    <property type="molecule type" value="Genomic_DNA"/>
</dbReference>
<dbReference type="InterPro" id="IPR040165">
    <property type="entry name" value="Diminuto-like"/>
</dbReference>
<comment type="caution">
    <text evidence="2">The sequence shown here is derived from an EMBL/GenBank/DDBJ whole genome shotgun (WGS) entry which is preliminary data.</text>
</comment>